<proteinExistence type="predicted"/>
<organism evidence="1 2">
    <name type="scientific">Mycolicibacterium thermoresistibile (strain ATCC 19527 / DSM 44167 / CIP 105390 / JCM 6362 / NCTC 10409 / 316)</name>
    <name type="common">Mycobacterium thermoresistibile</name>
    <dbReference type="NCBI Taxonomy" id="1078020"/>
    <lineage>
        <taxon>Bacteria</taxon>
        <taxon>Bacillati</taxon>
        <taxon>Actinomycetota</taxon>
        <taxon>Actinomycetes</taxon>
        <taxon>Mycobacteriales</taxon>
        <taxon>Mycobacteriaceae</taxon>
        <taxon>Mycolicibacterium</taxon>
    </lineage>
</organism>
<dbReference type="Proteomes" id="UP000004915">
    <property type="component" value="Unassembled WGS sequence"/>
</dbReference>
<dbReference type="AlphaFoldDB" id="G7CF54"/>
<accession>G7CF54</accession>
<name>G7CF54_MYCT3</name>
<keyword evidence="2" id="KW-1185">Reference proteome</keyword>
<sequence length="35" mass="3971">MMFCKRCGARIAEPVPGEYRHVLSTLDDNHQAVPQ</sequence>
<dbReference type="EMBL" id="AGVE01000042">
    <property type="protein sequence ID" value="EHI13133.1"/>
    <property type="molecule type" value="Genomic_DNA"/>
</dbReference>
<reference evidence="1 2" key="1">
    <citation type="submission" date="2011-11" db="EMBL/GenBank/DDBJ databases">
        <authorList>
            <consortium name="Tuberculosis Structural Genomics Consortium"/>
            <person name="Ioerger T.R."/>
        </authorList>
    </citation>
    <scope>NUCLEOTIDE SEQUENCE [LARGE SCALE GENOMIC DNA]</scope>
    <source>
        <strain evidence="2">ATCC 19527 / DSM 44167 / CIP 105390 / JCM 6362 / NCTC 10409 / 316</strain>
    </source>
</reference>
<evidence type="ECO:0000313" key="2">
    <source>
        <dbReference type="Proteomes" id="UP000004915"/>
    </source>
</evidence>
<gene>
    <name evidence="1" type="ORF">KEK_08127</name>
</gene>
<evidence type="ECO:0000313" key="1">
    <source>
        <dbReference type="EMBL" id="EHI13133.1"/>
    </source>
</evidence>
<comment type="caution">
    <text evidence="1">The sequence shown here is derived from an EMBL/GenBank/DDBJ whole genome shotgun (WGS) entry which is preliminary data.</text>
</comment>
<protein>
    <submittedName>
        <fullName evidence="1">Uncharacterized protein</fullName>
    </submittedName>
</protein>